<dbReference type="InterPro" id="IPR002867">
    <property type="entry name" value="IBR_dom"/>
</dbReference>
<evidence type="ECO:0000256" key="2">
    <source>
        <dbReference type="ARBA" id="ARBA00012251"/>
    </source>
</evidence>
<dbReference type="PANTHER" id="PTHR11685">
    <property type="entry name" value="RBR FAMILY RING FINGER AND IBR DOMAIN-CONTAINING"/>
    <property type="match status" value="1"/>
</dbReference>
<gene>
    <name evidence="10" type="ORF">BDV23DRAFT_171774</name>
</gene>
<evidence type="ECO:0000256" key="6">
    <source>
        <dbReference type="ARBA" id="ARBA00022771"/>
    </source>
</evidence>
<dbReference type="InterPro" id="IPR013083">
    <property type="entry name" value="Znf_RING/FYVE/PHD"/>
</dbReference>
<dbReference type="CDD" id="cd20335">
    <property type="entry name" value="BRcat_RBR"/>
    <property type="match status" value="1"/>
</dbReference>
<dbReference type="OrthoDB" id="10009520at2759"/>
<accession>A0A5N7CAL7</accession>
<protein>
    <recommendedName>
        <fullName evidence="2">RBR-type E3 ubiquitin transferase</fullName>
        <ecNumber evidence="2">2.3.2.31</ecNumber>
    </recommendedName>
</protein>
<evidence type="ECO:0000256" key="4">
    <source>
        <dbReference type="ARBA" id="ARBA00022723"/>
    </source>
</evidence>
<keyword evidence="7" id="KW-0833">Ubl conjugation pathway</keyword>
<evidence type="ECO:0000256" key="5">
    <source>
        <dbReference type="ARBA" id="ARBA00022737"/>
    </source>
</evidence>
<dbReference type="EC" id="2.3.2.31" evidence="2"/>
<evidence type="ECO:0000256" key="8">
    <source>
        <dbReference type="ARBA" id="ARBA00022833"/>
    </source>
</evidence>
<keyword evidence="3" id="KW-0808">Transferase</keyword>
<keyword evidence="5" id="KW-0677">Repeat</keyword>
<dbReference type="Gene3D" id="3.30.40.10">
    <property type="entry name" value="Zinc/RING finger domain, C3HC4 (zinc finger)"/>
    <property type="match status" value="1"/>
</dbReference>
<name>A0A5N7CAL7_PETAA</name>
<reference evidence="10" key="1">
    <citation type="submission" date="2019-04" db="EMBL/GenBank/DDBJ databases">
        <title>Friends and foes A comparative genomics studyof 23 Aspergillus species from section Flavi.</title>
        <authorList>
            <consortium name="DOE Joint Genome Institute"/>
            <person name="Kjaerbolling I."/>
            <person name="Vesth T."/>
            <person name="Frisvad J.C."/>
            <person name="Nybo J.L."/>
            <person name="Theobald S."/>
            <person name="Kildgaard S."/>
            <person name="Isbrandt T."/>
            <person name="Kuo A."/>
            <person name="Sato A."/>
            <person name="Lyhne E.K."/>
            <person name="Kogle M.E."/>
            <person name="Wiebenga A."/>
            <person name="Kun R.S."/>
            <person name="Lubbers R.J."/>
            <person name="Makela M.R."/>
            <person name="Barry K."/>
            <person name="Chovatia M."/>
            <person name="Clum A."/>
            <person name="Daum C."/>
            <person name="Haridas S."/>
            <person name="He G."/>
            <person name="LaButti K."/>
            <person name="Lipzen A."/>
            <person name="Mondo S."/>
            <person name="Riley R."/>
            <person name="Salamov A."/>
            <person name="Simmons B.A."/>
            <person name="Magnuson J.K."/>
            <person name="Henrissat B."/>
            <person name="Mortensen U.H."/>
            <person name="Larsen T.O."/>
            <person name="Devries R.P."/>
            <person name="Grigoriev I.V."/>
            <person name="Machida M."/>
            <person name="Baker S.E."/>
            <person name="Andersen M.R."/>
        </authorList>
    </citation>
    <scope>NUCLEOTIDE SEQUENCE [LARGE SCALE GENOMIC DNA]</scope>
    <source>
        <strain evidence="10">IBT 14317</strain>
    </source>
</reference>
<evidence type="ECO:0000259" key="9">
    <source>
        <dbReference type="PROSITE" id="PS51873"/>
    </source>
</evidence>
<dbReference type="Pfam" id="PF01485">
    <property type="entry name" value="IBR"/>
    <property type="match status" value="1"/>
</dbReference>
<dbReference type="GO" id="GO:0061630">
    <property type="term" value="F:ubiquitin protein ligase activity"/>
    <property type="evidence" value="ECO:0007669"/>
    <property type="project" value="UniProtKB-EC"/>
</dbReference>
<dbReference type="SUPFAM" id="SSF57850">
    <property type="entry name" value="RING/U-box"/>
    <property type="match status" value="2"/>
</dbReference>
<feature type="domain" description="RING-type" evidence="9">
    <location>
        <begin position="10"/>
        <end position="198"/>
    </location>
</feature>
<proteinExistence type="predicted"/>
<dbReference type="GO" id="GO:0008270">
    <property type="term" value="F:zinc ion binding"/>
    <property type="evidence" value="ECO:0007669"/>
    <property type="project" value="UniProtKB-KW"/>
</dbReference>
<dbReference type="InterPro" id="IPR031127">
    <property type="entry name" value="E3_UB_ligase_RBR"/>
</dbReference>
<keyword evidence="6" id="KW-0863">Zinc-finger</keyword>
<keyword evidence="8" id="KW-0862">Zinc</keyword>
<evidence type="ECO:0000256" key="3">
    <source>
        <dbReference type="ARBA" id="ARBA00022679"/>
    </source>
</evidence>
<evidence type="ECO:0000313" key="10">
    <source>
        <dbReference type="EMBL" id="KAE8391180.1"/>
    </source>
</evidence>
<comment type="catalytic activity">
    <reaction evidence="1">
        <text>[E2 ubiquitin-conjugating enzyme]-S-ubiquitinyl-L-cysteine + [acceptor protein]-L-lysine = [E2 ubiquitin-conjugating enzyme]-L-cysteine + [acceptor protein]-N(6)-ubiquitinyl-L-lysine.</text>
        <dbReference type="EC" id="2.3.2.31"/>
    </reaction>
</comment>
<dbReference type="EMBL" id="ML735247">
    <property type="protein sequence ID" value="KAE8391180.1"/>
    <property type="molecule type" value="Genomic_DNA"/>
</dbReference>
<dbReference type="Proteomes" id="UP000326877">
    <property type="component" value="Unassembled WGS sequence"/>
</dbReference>
<organism evidence="10">
    <name type="scientific">Petromyces alliaceus</name>
    <name type="common">Aspergillus alliaceus</name>
    <dbReference type="NCBI Taxonomy" id="209559"/>
    <lineage>
        <taxon>Eukaryota</taxon>
        <taxon>Fungi</taxon>
        <taxon>Dikarya</taxon>
        <taxon>Ascomycota</taxon>
        <taxon>Pezizomycotina</taxon>
        <taxon>Eurotiomycetes</taxon>
        <taxon>Eurotiomycetidae</taxon>
        <taxon>Eurotiales</taxon>
        <taxon>Aspergillaceae</taxon>
        <taxon>Aspergillus</taxon>
        <taxon>Aspergillus subgen. Circumdati</taxon>
    </lineage>
</organism>
<dbReference type="PROSITE" id="PS51873">
    <property type="entry name" value="TRIAD"/>
    <property type="match status" value="1"/>
</dbReference>
<evidence type="ECO:0000256" key="7">
    <source>
        <dbReference type="ARBA" id="ARBA00022786"/>
    </source>
</evidence>
<dbReference type="CDD" id="cd22584">
    <property type="entry name" value="Rcat_RBR_unk"/>
    <property type="match status" value="1"/>
</dbReference>
<sequence length="286" mass="32925">MNPLTKVELTESKCCTCYDTFPSSETIRLECGDIYCTDCLKGFFIRATKDEQLFPPRCCRQNIPVSAIAAKMTTEELHVFASAEVEFSTKNRVYCSNLRCGRFIPPSRIIWNRAQCGSCQYSTCAICKNIFHYGYCPEDPGLRGTLEFASSQGWQRCFACGTVVELETGCYHIRCKCKAEFCYLCGARWKVCSCRLWDEARLRPAAFVDRNLNLPIPQPWPEPQQEYRRENVCRHPGRGRFRRVDGVGYGFVCNRCGARHWKFILECRLCQIRVCQNCRLRILVGA</sequence>
<evidence type="ECO:0000256" key="1">
    <source>
        <dbReference type="ARBA" id="ARBA00001798"/>
    </source>
</evidence>
<dbReference type="Gene3D" id="1.20.120.1750">
    <property type="match status" value="1"/>
</dbReference>
<keyword evidence="4" id="KW-0479">Metal-binding</keyword>
<dbReference type="InterPro" id="IPR044066">
    <property type="entry name" value="TRIAD_supradom"/>
</dbReference>
<dbReference type="GO" id="GO:0016567">
    <property type="term" value="P:protein ubiquitination"/>
    <property type="evidence" value="ECO:0007669"/>
    <property type="project" value="InterPro"/>
</dbReference>
<dbReference type="AlphaFoldDB" id="A0A5N7CAL7"/>